<dbReference type="AlphaFoldDB" id="A0AAN8LU80"/>
<evidence type="ECO:0000256" key="1">
    <source>
        <dbReference type="SAM" id="MobiDB-lite"/>
    </source>
</evidence>
<feature type="compositionally biased region" description="Polar residues" evidence="1">
    <location>
        <begin position="140"/>
        <end position="159"/>
    </location>
</feature>
<comment type="caution">
    <text evidence="2">The sequence shown here is derived from an EMBL/GenBank/DDBJ whole genome shotgun (WGS) entry which is preliminary data.</text>
</comment>
<feature type="region of interest" description="Disordered" evidence="1">
    <location>
        <begin position="130"/>
        <end position="194"/>
    </location>
</feature>
<proteinExistence type="predicted"/>
<accession>A0AAN8LU80</accession>
<protein>
    <submittedName>
        <fullName evidence="2">Uncharacterized protein</fullName>
    </submittedName>
</protein>
<reference evidence="2 3" key="1">
    <citation type="submission" date="2021-04" db="EMBL/GenBank/DDBJ databases">
        <authorList>
            <person name="De Guttry C."/>
            <person name="Zahm M."/>
            <person name="Klopp C."/>
            <person name="Cabau C."/>
            <person name="Louis A."/>
            <person name="Berthelot C."/>
            <person name="Parey E."/>
            <person name="Roest Crollius H."/>
            <person name="Montfort J."/>
            <person name="Robinson-Rechavi M."/>
            <person name="Bucao C."/>
            <person name="Bouchez O."/>
            <person name="Gislard M."/>
            <person name="Lluch J."/>
            <person name="Milhes M."/>
            <person name="Lampietro C."/>
            <person name="Lopez Roques C."/>
            <person name="Donnadieu C."/>
            <person name="Braasch I."/>
            <person name="Desvignes T."/>
            <person name="Postlethwait J."/>
            <person name="Bobe J."/>
            <person name="Wedekind C."/>
            <person name="Guiguen Y."/>
        </authorList>
    </citation>
    <scope>NUCLEOTIDE SEQUENCE [LARGE SCALE GENOMIC DNA]</scope>
    <source>
        <strain evidence="2">Cs_M1</strain>
        <tissue evidence="2">Blood</tissue>
    </source>
</reference>
<dbReference type="Proteomes" id="UP001356427">
    <property type="component" value="Unassembled WGS sequence"/>
</dbReference>
<gene>
    <name evidence="2" type="ORF">J4Q44_G00180040</name>
</gene>
<feature type="compositionally biased region" description="Basic and acidic residues" evidence="1">
    <location>
        <begin position="162"/>
        <end position="183"/>
    </location>
</feature>
<evidence type="ECO:0000313" key="2">
    <source>
        <dbReference type="EMBL" id="KAK6312340.1"/>
    </source>
</evidence>
<keyword evidence="3" id="KW-1185">Reference proteome</keyword>
<dbReference type="EMBL" id="JAGTTL010000015">
    <property type="protein sequence ID" value="KAK6312340.1"/>
    <property type="molecule type" value="Genomic_DNA"/>
</dbReference>
<sequence>MDYPITHSQMDYYLTGWERCDWPSRCVPMAVETCGGSLRKWLRDWSNDRLQQKESRFRESRMRRLLVDSQGFLWAWLLTDVSTLSLLDKVVLDRFVRALLHDMKRAASLFAPQTLQDLLEAVETLQNTQALLRGSRDKSATVQGDQRTTSPRCTPNRQSAGPRDRTPVERRLGKGRPATDDPRTPTVPLVVPSSEDLDPAQKQEFRELVDRNAAVFSEKPGRTTHIEQHIHTRPGETTGSEGPESGLQMAFVVARGRGLETWAVDQTLRSGVVPRPSR</sequence>
<dbReference type="SUPFAM" id="SSF47353">
    <property type="entry name" value="Retrovirus capsid dimerization domain-like"/>
    <property type="match status" value="1"/>
</dbReference>
<organism evidence="2 3">
    <name type="scientific">Coregonus suidteri</name>
    <dbReference type="NCBI Taxonomy" id="861788"/>
    <lineage>
        <taxon>Eukaryota</taxon>
        <taxon>Metazoa</taxon>
        <taxon>Chordata</taxon>
        <taxon>Craniata</taxon>
        <taxon>Vertebrata</taxon>
        <taxon>Euteleostomi</taxon>
        <taxon>Actinopterygii</taxon>
        <taxon>Neopterygii</taxon>
        <taxon>Teleostei</taxon>
        <taxon>Protacanthopterygii</taxon>
        <taxon>Salmoniformes</taxon>
        <taxon>Salmonidae</taxon>
        <taxon>Coregoninae</taxon>
        <taxon>Coregonus</taxon>
    </lineage>
</organism>
<name>A0AAN8LU80_9TELE</name>
<evidence type="ECO:0000313" key="3">
    <source>
        <dbReference type="Proteomes" id="UP001356427"/>
    </source>
</evidence>